<feature type="domain" description="PDZ" evidence="12">
    <location>
        <begin position="104"/>
        <end position="176"/>
    </location>
</feature>
<accession>A0ABT6N861</accession>
<dbReference type="GO" id="GO:0008237">
    <property type="term" value="F:metallopeptidase activity"/>
    <property type="evidence" value="ECO:0007669"/>
    <property type="project" value="UniProtKB-KW"/>
</dbReference>
<feature type="transmembrane region" description="Helical" evidence="11">
    <location>
        <begin position="260"/>
        <end position="279"/>
    </location>
</feature>
<dbReference type="Pfam" id="PF02163">
    <property type="entry name" value="Peptidase_M50"/>
    <property type="match status" value="1"/>
</dbReference>
<keyword evidence="11" id="KW-0479">Metal-binding</keyword>
<evidence type="ECO:0000256" key="4">
    <source>
        <dbReference type="ARBA" id="ARBA00022670"/>
    </source>
</evidence>
<evidence type="ECO:0000256" key="3">
    <source>
        <dbReference type="ARBA" id="ARBA00007931"/>
    </source>
</evidence>
<evidence type="ECO:0000256" key="11">
    <source>
        <dbReference type="RuleBase" id="RU362031"/>
    </source>
</evidence>
<proteinExistence type="inferred from homology"/>
<comment type="similarity">
    <text evidence="3 11">Belongs to the peptidase M50B family.</text>
</comment>
<keyword evidence="6 11" id="KW-0378">Hydrolase</keyword>
<evidence type="ECO:0000256" key="9">
    <source>
        <dbReference type="ARBA" id="ARBA00023049"/>
    </source>
</evidence>
<dbReference type="NCBIfam" id="TIGR00054">
    <property type="entry name" value="RIP metalloprotease RseP"/>
    <property type="match status" value="1"/>
</dbReference>
<keyword evidence="10 11" id="KW-0472">Membrane</keyword>
<feature type="transmembrane region" description="Helical" evidence="11">
    <location>
        <begin position="306"/>
        <end position="325"/>
    </location>
</feature>
<dbReference type="CDD" id="cd06163">
    <property type="entry name" value="S2P-M50_PDZ_RseP-like"/>
    <property type="match status" value="1"/>
</dbReference>
<dbReference type="InterPro" id="IPR041489">
    <property type="entry name" value="PDZ_6"/>
</dbReference>
<dbReference type="Proteomes" id="UP001158045">
    <property type="component" value="Unassembled WGS sequence"/>
</dbReference>
<dbReference type="PANTHER" id="PTHR42837:SF2">
    <property type="entry name" value="MEMBRANE METALLOPROTEASE ARASP2, CHLOROPLASTIC-RELATED"/>
    <property type="match status" value="1"/>
</dbReference>
<evidence type="ECO:0000256" key="2">
    <source>
        <dbReference type="ARBA" id="ARBA00004141"/>
    </source>
</evidence>
<evidence type="ECO:0000256" key="10">
    <source>
        <dbReference type="ARBA" id="ARBA00023136"/>
    </source>
</evidence>
<dbReference type="Gene3D" id="2.30.42.10">
    <property type="match status" value="1"/>
</dbReference>
<dbReference type="EC" id="3.4.24.-" evidence="11"/>
<dbReference type="SUPFAM" id="SSF50156">
    <property type="entry name" value="PDZ domain-like"/>
    <property type="match status" value="1"/>
</dbReference>
<dbReference type="EMBL" id="JARYZI010000001">
    <property type="protein sequence ID" value="MDH8676592.1"/>
    <property type="molecule type" value="Genomic_DNA"/>
</dbReference>
<evidence type="ECO:0000256" key="7">
    <source>
        <dbReference type="ARBA" id="ARBA00022833"/>
    </source>
</evidence>
<keyword evidence="5 11" id="KW-0812">Transmembrane</keyword>
<feature type="transmembrane region" description="Helical" evidence="11">
    <location>
        <begin position="90"/>
        <end position="113"/>
    </location>
</feature>
<evidence type="ECO:0000256" key="8">
    <source>
        <dbReference type="ARBA" id="ARBA00022989"/>
    </source>
</evidence>
<evidence type="ECO:0000256" key="5">
    <source>
        <dbReference type="ARBA" id="ARBA00022692"/>
    </source>
</evidence>
<dbReference type="Pfam" id="PF17820">
    <property type="entry name" value="PDZ_6"/>
    <property type="match status" value="1"/>
</dbReference>
<name>A0ABT6N861_9FIRM</name>
<dbReference type="InterPro" id="IPR008915">
    <property type="entry name" value="Peptidase_M50"/>
</dbReference>
<sequence>MFLTIISFVFIFGMIVFAHELGHFTTAKLNGIKIHEFALGMGPVILKKQGKETLYSLRALPIGGYVKMEGEDEDSDDPRSFSNKKPLPRLIILAAGAIMNFILAYVLLVIIMFGMGAPSNYVGDVIADYPAIEAGIQVNDEIIAIDDQPIKSWDDVIASIDGSDGKSIEVTVKRGNDTLNLSLTPKPKEGSGYQIGIQTKFVKKVDQAFVMAGRQFGTFFTDIFKFFTQLGRGNVQGDIVGPVGLVSIVGQVSKTGIMNLLLLAAYISINLGIVNLLPFPALDGGRIIFVIIEMIKGKPIDREKEGYVHFIGFAILMALMVFLVIRDVQRL</sequence>
<protein>
    <recommendedName>
        <fullName evidence="11">Zinc metalloprotease</fullName>
        <ecNumber evidence="11">3.4.24.-</ecNumber>
    </recommendedName>
</protein>
<dbReference type="InterPro" id="IPR001478">
    <property type="entry name" value="PDZ"/>
</dbReference>
<comment type="subcellular location">
    <subcellularLocation>
        <location evidence="2">Membrane</location>
        <topology evidence="2">Multi-pass membrane protein</topology>
    </subcellularLocation>
</comment>
<dbReference type="InterPro" id="IPR004387">
    <property type="entry name" value="Pept_M50_Zn"/>
</dbReference>
<evidence type="ECO:0000256" key="1">
    <source>
        <dbReference type="ARBA" id="ARBA00001947"/>
    </source>
</evidence>
<dbReference type="CDD" id="cd23081">
    <property type="entry name" value="cpPDZ_EcRseP-like"/>
    <property type="match status" value="1"/>
</dbReference>
<evidence type="ECO:0000256" key="6">
    <source>
        <dbReference type="ARBA" id="ARBA00022801"/>
    </source>
</evidence>
<dbReference type="PANTHER" id="PTHR42837">
    <property type="entry name" value="REGULATOR OF SIGMA-E PROTEASE RSEP"/>
    <property type="match status" value="1"/>
</dbReference>
<keyword evidence="4" id="KW-0645">Protease</keyword>
<organism evidence="13 14">
    <name type="scientific">Fusibacter bizertensis</name>
    <dbReference type="NCBI Taxonomy" id="1488331"/>
    <lineage>
        <taxon>Bacteria</taxon>
        <taxon>Bacillati</taxon>
        <taxon>Bacillota</taxon>
        <taxon>Clostridia</taxon>
        <taxon>Eubacteriales</taxon>
        <taxon>Eubacteriales Family XII. Incertae Sedis</taxon>
        <taxon>Fusibacter</taxon>
    </lineage>
</organism>
<keyword evidence="9 11" id="KW-0482">Metalloprotease</keyword>
<keyword evidence="8 11" id="KW-1133">Transmembrane helix</keyword>
<evidence type="ECO:0000259" key="12">
    <source>
        <dbReference type="SMART" id="SM00228"/>
    </source>
</evidence>
<keyword evidence="7 11" id="KW-0862">Zinc</keyword>
<dbReference type="InterPro" id="IPR036034">
    <property type="entry name" value="PDZ_sf"/>
</dbReference>
<dbReference type="RefSeq" id="WP_281092392.1">
    <property type="nucleotide sequence ID" value="NZ_JARYZI010000001.1"/>
</dbReference>
<keyword evidence="14" id="KW-1185">Reference proteome</keyword>
<evidence type="ECO:0000313" key="13">
    <source>
        <dbReference type="EMBL" id="MDH8676592.1"/>
    </source>
</evidence>
<comment type="caution">
    <text evidence="13">The sequence shown here is derived from an EMBL/GenBank/DDBJ whole genome shotgun (WGS) entry which is preliminary data.</text>
</comment>
<evidence type="ECO:0000313" key="14">
    <source>
        <dbReference type="Proteomes" id="UP001158045"/>
    </source>
</evidence>
<dbReference type="SMART" id="SM00228">
    <property type="entry name" value="PDZ"/>
    <property type="match status" value="1"/>
</dbReference>
<comment type="cofactor">
    <cofactor evidence="1 11">
        <name>Zn(2+)</name>
        <dbReference type="ChEBI" id="CHEBI:29105"/>
    </cofactor>
</comment>
<reference evidence="13 14" key="1">
    <citation type="submission" date="2023-04" db="EMBL/GenBank/DDBJ databases">
        <title>Fusibacter bizertensis strain WBS, isolated from littoral bottom sediments of the Arctic seas - biochemical and genomic analysis.</title>
        <authorList>
            <person name="Brioukhanov A.L."/>
        </authorList>
    </citation>
    <scope>NUCLEOTIDE SEQUENCE [LARGE SCALE GENOMIC DNA]</scope>
    <source>
        <strain evidence="13 14">WBS</strain>
    </source>
</reference>
<gene>
    <name evidence="13" type="primary">rseP</name>
    <name evidence="13" type="ORF">QE109_00465</name>
</gene>